<evidence type="ECO:0000313" key="2">
    <source>
        <dbReference type="EMBL" id="KAB1883622.1"/>
    </source>
</evidence>
<gene>
    <name evidence="2" type="ORF">F6W70_13560</name>
</gene>
<evidence type="ECO:0000313" key="3">
    <source>
        <dbReference type="Proteomes" id="UP000436027"/>
    </source>
</evidence>
<reference evidence="2 3" key="1">
    <citation type="submission" date="2019-09" db="EMBL/GenBank/DDBJ databases">
        <title>Whole genome sequencing of Microbacterium maritypicum.</title>
        <authorList>
            <person name="Lenchi N."/>
        </authorList>
    </citation>
    <scope>NUCLEOTIDE SEQUENCE [LARGE SCALE GENOMIC DNA]</scope>
    <source>
        <strain evidence="2 3">DSM 12512</strain>
    </source>
</reference>
<sequence length="325" mass="34668">MKRLAPTLPLLAIAALVISGCSNASSEEGWTTPDLPAELSATQALAALPFDSFAMSNSEREQLQQGTAALLNRCIADFGLSATFSGDYIQQLSEDPDVPLIYQWGGRLGTLPRDQAEEYGYAAPPGGEWSNGAGIYLSSAENLNPVMPSDPTEAAQLAAVMYGPEQGRIPGEGGDDQVLSSELIPTDVEGNAPSAKGCYGVVEDEIGVPFVDLRDLTSDVYGLTFSHDAVKEKASAWSACMKDAGFDYARFEEAPTANAGAISADTIAVALADVECTKESRWPDTFYYVLADYEQQAIDKQPDTFQSALDGERKRLEAVNTLLGK</sequence>
<dbReference type="Proteomes" id="UP000436027">
    <property type="component" value="Unassembled WGS sequence"/>
</dbReference>
<comment type="caution">
    <text evidence="2">The sequence shown here is derived from an EMBL/GenBank/DDBJ whole genome shotgun (WGS) entry which is preliminary data.</text>
</comment>
<keyword evidence="1" id="KW-0732">Signal</keyword>
<evidence type="ECO:0000256" key="1">
    <source>
        <dbReference type="SAM" id="SignalP"/>
    </source>
</evidence>
<accession>A0AAD3ZYH4</accession>
<dbReference type="PROSITE" id="PS51257">
    <property type="entry name" value="PROKAR_LIPOPROTEIN"/>
    <property type="match status" value="1"/>
</dbReference>
<feature type="chain" id="PRO_5042253942" description="Lipoprotein" evidence="1">
    <location>
        <begin position="25"/>
        <end position="325"/>
    </location>
</feature>
<organism evidence="2 3">
    <name type="scientific">Microbacterium maritypicum</name>
    <name type="common">Microbacterium liquefaciens</name>
    <dbReference type="NCBI Taxonomy" id="33918"/>
    <lineage>
        <taxon>Bacteria</taxon>
        <taxon>Bacillati</taxon>
        <taxon>Actinomycetota</taxon>
        <taxon>Actinomycetes</taxon>
        <taxon>Micrococcales</taxon>
        <taxon>Microbacteriaceae</taxon>
        <taxon>Microbacterium</taxon>
    </lineage>
</organism>
<feature type="signal peptide" evidence="1">
    <location>
        <begin position="1"/>
        <end position="24"/>
    </location>
</feature>
<dbReference type="AlphaFoldDB" id="A0AAD3ZYH4"/>
<evidence type="ECO:0008006" key="4">
    <source>
        <dbReference type="Google" id="ProtNLM"/>
    </source>
</evidence>
<protein>
    <recommendedName>
        <fullName evidence="4">Lipoprotein</fullName>
    </recommendedName>
</protein>
<dbReference type="EMBL" id="WAAQ01000002">
    <property type="protein sequence ID" value="KAB1883622.1"/>
    <property type="molecule type" value="Genomic_DNA"/>
</dbReference>
<dbReference type="RefSeq" id="WP_151486996.1">
    <property type="nucleotide sequence ID" value="NZ_BAAAIN010000001.1"/>
</dbReference>
<name>A0AAD3ZYH4_MICMQ</name>
<proteinExistence type="predicted"/>